<name>A4JT53_BURVG</name>
<proteinExistence type="predicted"/>
<dbReference type="HOGENOM" id="CLU_1802501_0_0_4"/>
<dbReference type="Proteomes" id="UP000002287">
    <property type="component" value="Chromosome 3"/>
</dbReference>
<evidence type="ECO:0000313" key="3">
    <source>
        <dbReference type="Proteomes" id="UP000002287"/>
    </source>
</evidence>
<evidence type="ECO:0000256" key="1">
    <source>
        <dbReference type="SAM" id="MobiDB-lite"/>
    </source>
</evidence>
<protein>
    <submittedName>
        <fullName evidence="2">Uncharacterized protein</fullName>
    </submittedName>
</protein>
<reference evidence="3" key="1">
    <citation type="submission" date="2007-03" db="EMBL/GenBank/DDBJ databases">
        <title>Complete sequence of chromosome 3 of Burkholderia vietnamiensis G4.</title>
        <authorList>
            <consortium name="US DOE Joint Genome Institute"/>
            <person name="Copeland A."/>
            <person name="Lucas S."/>
            <person name="Lapidus A."/>
            <person name="Barry K."/>
            <person name="Detter J.C."/>
            <person name="Glavina del Rio T."/>
            <person name="Hammon N."/>
            <person name="Israni S."/>
            <person name="Dalin E."/>
            <person name="Tice H."/>
            <person name="Pitluck S."/>
            <person name="Chain P."/>
            <person name="Malfatti S."/>
            <person name="Shin M."/>
            <person name="Vergez L."/>
            <person name="Schmutz J."/>
            <person name="Larimer F."/>
            <person name="Land M."/>
            <person name="Hauser L."/>
            <person name="Kyrpides N."/>
            <person name="Tiedje J."/>
            <person name="Richardson P."/>
        </authorList>
    </citation>
    <scope>NUCLEOTIDE SEQUENCE [LARGE SCALE GENOMIC DNA]</scope>
    <source>
        <strain evidence="3">G4 / LMG 22486</strain>
    </source>
</reference>
<dbReference type="AlphaFoldDB" id="A4JT53"/>
<sequence>MASGFALHESLRDPDGKKHAEMPVALRVALSARSRPTHPRTHCDTGPRACCTSCHCRCTCVTLDQHAARCADMRGAMPVGAGTGTAQSVKTSGTRRLHLVDRCEPARLEREHGAACIVVPPHDECTVIFSNTTRTVVPERNNH</sequence>
<dbReference type="EMBL" id="CP000616">
    <property type="protein sequence ID" value="ABO59456.1"/>
    <property type="molecule type" value="Genomic_DNA"/>
</dbReference>
<evidence type="ECO:0000313" key="2">
    <source>
        <dbReference type="EMBL" id="ABO59456.1"/>
    </source>
</evidence>
<dbReference type="KEGG" id="bvi:Bcep1808_6561"/>
<accession>A4JT53</accession>
<gene>
    <name evidence="2" type="ordered locus">Bcep1808_6561</name>
</gene>
<feature type="compositionally biased region" description="Basic and acidic residues" evidence="1">
    <location>
        <begin position="9"/>
        <end position="20"/>
    </location>
</feature>
<feature type="region of interest" description="Disordered" evidence="1">
    <location>
        <begin position="1"/>
        <end position="20"/>
    </location>
</feature>
<organism evidence="2 3">
    <name type="scientific">Burkholderia vietnamiensis (strain G4 / LMG 22486)</name>
    <name type="common">Burkholderia cepacia (strain R1808)</name>
    <dbReference type="NCBI Taxonomy" id="269482"/>
    <lineage>
        <taxon>Bacteria</taxon>
        <taxon>Pseudomonadati</taxon>
        <taxon>Pseudomonadota</taxon>
        <taxon>Betaproteobacteria</taxon>
        <taxon>Burkholderiales</taxon>
        <taxon>Burkholderiaceae</taxon>
        <taxon>Burkholderia</taxon>
        <taxon>Burkholderia cepacia complex</taxon>
    </lineage>
</organism>